<accession>A0ABV0CXS7</accession>
<evidence type="ECO:0000313" key="2">
    <source>
        <dbReference type="EMBL" id="MEN7536495.1"/>
    </source>
</evidence>
<feature type="chain" id="PRO_5045846056" evidence="1">
    <location>
        <begin position="26"/>
        <end position="216"/>
    </location>
</feature>
<dbReference type="EMBL" id="JBDLBR010000002">
    <property type="protein sequence ID" value="MEN7536495.1"/>
    <property type="molecule type" value="Genomic_DNA"/>
</dbReference>
<name>A0ABV0CXS7_9SPHN</name>
<dbReference type="InterPro" id="IPR019027">
    <property type="entry name" value="Pilus_biogenesis_CpaD-related"/>
</dbReference>
<protein>
    <submittedName>
        <fullName evidence="2">CpaD family pilus assembly protein</fullName>
    </submittedName>
</protein>
<sequence length="216" mass="22714">MTNSRNRAATSVLALSLALGLAACSATDGTTNGTLYSVHEPVVERNNYTLDLATNAGGLPISEQQRLADWFETMDIGYGDRIALDAAIDNPAVREDVTALASRHSLLLSEGAPVTEGFIDPGKVRVVVTRSRAYVPNCPDWTDQEGTTLGNNTSPNFGCAVNSNLAAMIADPEHLLEGARGTGETTVMTSNRAIQSYREQAPTASEGVTANASTGN</sequence>
<dbReference type="PROSITE" id="PS51257">
    <property type="entry name" value="PROKAR_LIPOPROTEIN"/>
    <property type="match status" value="1"/>
</dbReference>
<organism evidence="2 3">
    <name type="scientific">Aurantiacibacter flavus</name>
    <dbReference type="NCBI Taxonomy" id="3145232"/>
    <lineage>
        <taxon>Bacteria</taxon>
        <taxon>Pseudomonadati</taxon>
        <taxon>Pseudomonadota</taxon>
        <taxon>Alphaproteobacteria</taxon>
        <taxon>Sphingomonadales</taxon>
        <taxon>Erythrobacteraceae</taxon>
        <taxon>Aurantiacibacter</taxon>
    </lineage>
</organism>
<dbReference type="Pfam" id="PF09476">
    <property type="entry name" value="Pilus_CpaD"/>
    <property type="match status" value="1"/>
</dbReference>
<keyword evidence="1" id="KW-0732">Signal</keyword>
<evidence type="ECO:0000313" key="3">
    <source>
        <dbReference type="Proteomes" id="UP001484535"/>
    </source>
</evidence>
<keyword evidence="3" id="KW-1185">Reference proteome</keyword>
<dbReference type="Proteomes" id="UP001484535">
    <property type="component" value="Unassembled WGS sequence"/>
</dbReference>
<reference evidence="2 3" key="1">
    <citation type="submission" date="2024-05" db="EMBL/GenBank/DDBJ databases">
        <authorList>
            <person name="Park S."/>
        </authorList>
    </citation>
    <scope>NUCLEOTIDE SEQUENCE [LARGE SCALE GENOMIC DNA]</scope>
    <source>
        <strain evidence="2 3">DGU5</strain>
    </source>
</reference>
<feature type="signal peptide" evidence="1">
    <location>
        <begin position="1"/>
        <end position="25"/>
    </location>
</feature>
<gene>
    <name evidence="2" type="ORF">ABDJ38_04850</name>
</gene>
<dbReference type="RefSeq" id="WP_346783956.1">
    <property type="nucleotide sequence ID" value="NZ_JBDLBR010000002.1"/>
</dbReference>
<proteinExistence type="predicted"/>
<comment type="caution">
    <text evidence="2">The sequence shown here is derived from an EMBL/GenBank/DDBJ whole genome shotgun (WGS) entry which is preliminary data.</text>
</comment>
<evidence type="ECO:0000256" key="1">
    <source>
        <dbReference type="SAM" id="SignalP"/>
    </source>
</evidence>